<comment type="similarity">
    <text evidence="1">Belongs to the oxygen-dependent FAD-linked oxidoreductase family.</text>
</comment>
<dbReference type="PANTHER" id="PTHR42973">
    <property type="entry name" value="BINDING OXIDOREDUCTASE, PUTATIVE (AFU_ORTHOLOGUE AFUA_1G17690)-RELATED"/>
    <property type="match status" value="1"/>
</dbReference>
<keyword evidence="3" id="KW-0274">FAD</keyword>
<dbReference type="InterPro" id="IPR006094">
    <property type="entry name" value="Oxid_FAD_bind_N"/>
</dbReference>
<evidence type="ECO:0000313" key="7">
    <source>
        <dbReference type="EMBL" id="GKT42698.1"/>
    </source>
</evidence>
<dbReference type="RefSeq" id="XP_049125048.1">
    <property type="nucleotide sequence ID" value="XM_049269091.1"/>
</dbReference>
<evidence type="ECO:0000256" key="1">
    <source>
        <dbReference type="ARBA" id="ARBA00005466"/>
    </source>
</evidence>
<gene>
    <name evidence="7" type="ORF">ColSpa_02879</name>
</gene>
<dbReference type="Gene3D" id="3.30.465.10">
    <property type="match status" value="1"/>
</dbReference>
<organism evidence="7 8">
    <name type="scientific">Colletotrichum spaethianum</name>
    <dbReference type="NCBI Taxonomy" id="700344"/>
    <lineage>
        <taxon>Eukaryota</taxon>
        <taxon>Fungi</taxon>
        <taxon>Dikarya</taxon>
        <taxon>Ascomycota</taxon>
        <taxon>Pezizomycotina</taxon>
        <taxon>Sordariomycetes</taxon>
        <taxon>Hypocreomycetidae</taxon>
        <taxon>Glomerellales</taxon>
        <taxon>Glomerellaceae</taxon>
        <taxon>Colletotrichum</taxon>
        <taxon>Colletotrichum spaethianum species complex</taxon>
    </lineage>
</organism>
<name>A0AA37NZW1_9PEZI</name>
<evidence type="ECO:0000256" key="4">
    <source>
        <dbReference type="ARBA" id="ARBA00023002"/>
    </source>
</evidence>
<dbReference type="GO" id="GO:0071949">
    <property type="term" value="F:FAD binding"/>
    <property type="evidence" value="ECO:0007669"/>
    <property type="project" value="InterPro"/>
</dbReference>
<dbReference type="InterPro" id="IPR016166">
    <property type="entry name" value="FAD-bd_PCMH"/>
</dbReference>
<keyword evidence="8" id="KW-1185">Reference proteome</keyword>
<proteinExistence type="inferred from homology"/>
<dbReference type="GeneID" id="73323681"/>
<dbReference type="Proteomes" id="UP001055115">
    <property type="component" value="Unassembled WGS sequence"/>
</dbReference>
<protein>
    <submittedName>
        <fullName evidence="7">FAD-linked oxidoreductase apf9</fullName>
    </submittedName>
</protein>
<dbReference type="AlphaFoldDB" id="A0AA37NZW1"/>
<dbReference type="SUPFAM" id="SSF56176">
    <property type="entry name" value="FAD-binding/transporter-associated domain-like"/>
    <property type="match status" value="1"/>
</dbReference>
<dbReference type="InterPro" id="IPR050416">
    <property type="entry name" value="FAD-linked_Oxidoreductase"/>
</dbReference>
<evidence type="ECO:0000256" key="2">
    <source>
        <dbReference type="ARBA" id="ARBA00022630"/>
    </source>
</evidence>
<dbReference type="InterPro" id="IPR036318">
    <property type="entry name" value="FAD-bd_PCMH-like_sf"/>
</dbReference>
<evidence type="ECO:0000259" key="6">
    <source>
        <dbReference type="PROSITE" id="PS51387"/>
    </source>
</evidence>
<dbReference type="GO" id="GO:0016491">
    <property type="term" value="F:oxidoreductase activity"/>
    <property type="evidence" value="ECO:0007669"/>
    <property type="project" value="UniProtKB-KW"/>
</dbReference>
<reference evidence="7 8" key="1">
    <citation type="submission" date="2022-03" db="EMBL/GenBank/DDBJ databases">
        <title>Genome data of Colletotrichum spp.</title>
        <authorList>
            <person name="Utami Y.D."/>
            <person name="Hiruma K."/>
        </authorList>
    </citation>
    <scope>NUCLEOTIDE SEQUENCE [LARGE SCALE GENOMIC DNA]</scope>
    <source>
        <strain evidence="7 8">MAFF 239500</strain>
    </source>
</reference>
<dbReference type="Pfam" id="PF01565">
    <property type="entry name" value="FAD_binding_4"/>
    <property type="match status" value="1"/>
</dbReference>
<dbReference type="EMBL" id="BQXU01000005">
    <property type="protein sequence ID" value="GKT42698.1"/>
    <property type="molecule type" value="Genomic_DNA"/>
</dbReference>
<evidence type="ECO:0000313" key="8">
    <source>
        <dbReference type="Proteomes" id="UP001055115"/>
    </source>
</evidence>
<sequence>MKWAASRNVRVIVKGTGHDLNGRSSGACSLSIWTHQFRQIKLNAEWLPPLRNNTENVAILRSGINWGNALEAAAKVGRTLVSGQVSTVCLRGFIGGGGHGPHSSHYGLAADQVLQATVVTTSGHILVVNEAQNQDLLWAIRGGGPGSYGVVTEYVLRTHPIPRNVVQAVLSMSMAGNDAEAAVSASWSAMAILTSYLPDLMVAGIAGFGNAVTTKASKLPSGAISQGIETSFTFFGYNTTATTLSSAIEPLKERMIASGKNNTMSIFISEPTVFPTYLSFFDDLNKSPQTVEQISLISSRLLGRKELTEITLEALRFHLQSISKSQIEGNPSSLIFGLQDGPGPAQVQPDMRGAVNPGWRSA</sequence>
<feature type="domain" description="FAD-binding PCMH-type" evidence="6">
    <location>
        <begin position="1"/>
        <end position="161"/>
    </location>
</feature>
<evidence type="ECO:0000256" key="5">
    <source>
        <dbReference type="SAM" id="MobiDB-lite"/>
    </source>
</evidence>
<dbReference type="PANTHER" id="PTHR42973:SF7">
    <property type="entry name" value="FAD-BINDING PCMH-TYPE DOMAIN-CONTAINING PROTEIN"/>
    <property type="match status" value="1"/>
</dbReference>
<dbReference type="PROSITE" id="PS51387">
    <property type="entry name" value="FAD_PCMH"/>
    <property type="match status" value="1"/>
</dbReference>
<evidence type="ECO:0000256" key="3">
    <source>
        <dbReference type="ARBA" id="ARBA00022827"/>
    </source>
</evidence>
<keyword evidence="2" id="KW-0285">Flavoprotein</keyword>
<keyword evidence="4" id="KW-0560">Oxidoreductase</keyword>
<accession>A0AA37NZW1</accession>
<dbReference type="InterPro" id="IPR016169">
    <property type="entry name" value="FAD-bd_PCMH_sub2"/>
</dbReference>
<feature type="region of interest" description="Disordered" evidence="5">
    <location>
        <begin position="342"/>
        <end position="362"/>
    </location>
</feature>
<comment type="caution">
    <text evidence="7">The sequence shown here is derived from an EMBL/GenBank/DDBJ whole genome shotgun (WGS) entry which is preliminary data.</text>
</comment>